<organism evidence="3 4">
    <name type="scientific">Candidatus Lokiarchaeum ossiferum</name>
    <dbReference type="NCBI Taxonomy" id="2951803"/>
    <lineage>
        <taxon>Archaea</taxon>
        <taxon>Promethearchaeati</taxon>
        <taxon>Promethearchaeota</taxon>
        <taxon>Promethearchaeia</taxon>
        <taxon>Promethearchaeales</taxon>
        <taxon>Promethearchaeaceae</taxon>
        <taxon>Candidatus Lokiarchaeum</taxon>
    </lineage>
</organism>
<evidence type="ECO:0008006" key="5">
    <source>
        <dbReference type="Google" id="ProtNLM"/>
    </source>
</evidence>
<feature type="region of interest" description="Disordered" evidence="1">
    <location>
        <begin position="89"/>
        <end position="111"/>
    </location>
</feature>
<feature type="transmembrane region" description="Helical" evidence="2">
    <location>
        <begin position="44"/>
        <end position="65"/>
    </location>
</feature>
<keyword evidence="4" id="KW-1185">Reference proteome</keyword>
<evidence type="ECO:0000313" key="4">
    <source>
        <dbReference type="Proteomes" id="UP001208689"/>
    </source>
</evidence>
<keyword evidence="2" id="KW-0472">Membrane</keyword>
<keyword evidence="2" id="KW-1133">Transmembrane helix</keyword>
<evidence type="ECO:0000256" key="2">
    <source>
        <dbReference type="SAM" id="Phobius"/>
    </source>
</evidence>
<name>A0ABY6HVB1_9ARCH</name>
<keyword evidence="2" id="KW-0812">Transmembrane</keyword>
<protein>
    <recommendedName>
        <fullName evidence="5">Zinc ribbon domain-containing protein</fullName>
    </recommendedName>
</protein>
<accession>A0ABY6HVB1</accession>
<sequence length="162" mass="18242">MIHNNMHHHYHHRHHRHRRHRGSPLGLLFPLVFFIVFVSGSGTALGFIFPIFILIIIISIISSVARNNSSNDYSERRSTYGAYPNSSQSNGYAQTYQSTNHPPSQNHSYSQNNSTYKPIAVAPIKAKISCSSCDIELDSSSQQALRENGFVYCSFCGNKIVQ</sequence>
<dbReference type="Proteomes" id="UP001208689">
    <property type="component" value="Chromosome"/>
</dbReference>
<reference evidence="3" key="1">
    <citation type="submission" date="2022-09" db="EMBL/GenBank/DDBJ databases">
        <title>Actin cytoskeleton and complex cell architecture in an #Asgard archaeon.</title>
        <authorList>
            <person name="Ponce Toledo R.I."/>
            <person name="Schleper C."/>
            <person name="Rodrigues Oliveira T."/>
            <person name="Wollweber F."/>
            <person name="Xu J."/>
            <person name="Rittmann S."/>
            <person name="Klingl A."/>
            <person name="Pilhofer M."/>
        </authorList>
    </citation>
    <scope>NUCLEOTIDE SEQUENCE</scope>
    <source>
        <strain evidence="3">B-35</strain>
    </source>
</reference>
<evidence type="ECO:0000256" key="1">
    <source>
        <dbReference type="SAM" id="MobiDB-lite"/>
    </source>
</evidence>
<proteinExistence type="predicted"/>
<gene>
    <name evidence="3" type="ORF">NEF87_003616</name>
</gene>
<dbReference type="EMBL" id="CP104013">
    <property type="protein sequence ID" value="UYP47331.1"/>
    <property type="molecule type" value="Genomic_DNA"/>
</dbReference>
<feature type="transmembrane region" description="Helical" evidence="2">
    <location>
        <begin position="21"/>
        <end position="38"/>
    </location>
</feature>
<evidence type="ECO:0000313" key="3">
    <source>
        <dbReference type="EMBL" id="UYP47331.1"/>
    </source>
</evidence>